<keyword evidence="3" id="KW-1185">Reference proteome</keyword>
<keyword evidence="1" id="KW-0732">Signal</keyword>
<feature type="chain" id="PRO_5026731158" description="DUF4402 domain-containing protein" evidence="1">
    <location>
        <begin position="28"/>
        <end position="159"/>
    </location>
</feature>
<name>A0A6M6JQ39_9PSEU</name>
<evidence type="ECO:0000313" key="3">
    <source>
        <dbReference type="Proteomes" id="UP000505377"/>
    </source>
</evidence>
<feature type="signal peptide" evidence="1">
    <location>
        <begin position="1"/>
        <end position="27"/>
    </location>
</feature>
<dbReference type="EMBL" id="CP053564">
    <property type="protein sequence ID" value="QJY48401.1"/>
    <property type="molecule type" value="Genomic_DNA"/>
</dbReference>
<evidence type="ECO:0008006" key="4">
    <source>
        <dbReference type="Google" id="ProtNLM"/>
    </source>
</evidence>
<proteinExistence type="predicted"/>
<accession>A0A6M6JQ39</accession>
<evidence type="ECO:0000313" key="2">
    <source>
        <dbReference type="EMBL" id="QJY48401.1"/>
    </source>
</evidence>
<organism evidence="2 3">
    <name type="scientific">Pseudonocardia broussonetiae</name>
    <dbReference type="NCBI Taxonomy" id="2736640"/>
    <lineage>
        <taxon>Bacteria</taxon>
        <taxon>Bacillati</taxon>
        <taxon>Actinomycetota</taxon>
        <taxon>Actinomycetes</taxon>
        <taxon>Pseudonocardiales</taxon>
        <taxon>Pseudonocardiaceae</taxon>
        <taxon>Pseudonocardia</taxon>
    </lineage>
</organism>
<sequence>MRAGGRVLTALLAAAALGVVAPGVAQADEECHVIDGRGAGYETGPGTTVATIRGAGLLTGTTTGEFTAVPNADGSLHLTGTVAFTVNRATLAVDVAGTLVVTSANNDIEFDVASTGFTGTGKLAGVSAGTSDLRLAGVGVLGGAFTETVTGTICVDLAP</sequence>
<reference evidence="2 3" key="1">
    <citation type="submission" date="2020-05" db="EMBL/GenBank/DDBJ databases">
        <authorList>
            <person name="Mo P."/>
        </authorList>
    </citation>
    <scope>NUCLEOTIDE SEQUENCE [LARGE SCALE GENOMIC DNA]</scope>
    <source>
        <strain evidence="2 3">Gen01</strain>
    </source>
</reference>
<dbReference type="KEGG" id="pbro:HOP40_23580"/>
<dbReference type="AlphaFoldDB" id="A0A6M6JQ39"/>
<dbReference type="Proteomes" id="UP000505377">
    <property type="component" value="Chromosome"/>
</dbReference>
<evidence type="ECO:0000256" key="1">
    <source>
        <dbReference type="SAM" id="SignalP"/>
    </source>
</evidence>
<gene>
    <name evidence="2" type="ORF">HOP40_23580</name>
</gene>
<dbReference type="RefSeq" id="WP_172162035.1">
    <property type="nucleotide sequence ID" value="NZ_CP053564.1"/>
</dbReference>
<protein>
    <recommendedName>
        <fullName evidence="4">DUF4402 domain-containing protein</fullName>
    </recommendedName>
</protein>